<evidence type="ECO:0000313" key="5">
    <source>
        <dbReference type="EMBL" id="HIX57535.1"/>
    </source>
</evidence>
<dbReference type="InterPro" id="IPR010982">
    <property type="entry name" value="Lambda_DNA-bd_dom_sf"/>
</dbReference>
<organism evidence="5 6">
    <name type="scientific">Candidatus Anaerobiospirillum pullistercoris</name>
    <dbReference type="NCBI Taxonomy" id="2838452"/>
    <lineage>
        <taxon>Bacteria</taxon>
        <taxon>Pseudomonadati</taxon>
        <taxon>Pseudomonadota</taxon>
        <taxon>Gammaproteobacteria</taxon>
        <taxon>Aeromonadales</taxon>
        <taxon>Succinivibrionaceae</taxon>
        <taxon>Anaerobiospirillum</taxon>
    </lineage>
</organism>
<protein>
    <submittedName>
        <fullName evidence="5">LacI family transcriptional regulator</fullName>
    </submittedName>
</protein>
<dbReference type="InterPro" id="IPR000843">
    <property type="entry name" value="HTH_LacI"/>
</dbReference>
<dbReference type="SUPFAM" id="SSF47413">
    <property type="entry name" value="lambda repressor-like DNA-binding domains"/>
    <property type="match status" value="1"/>
</dbReference>
<dbReference type="GO" id="GO:0000976">
    <property type="term" value="F:transcription cis-regulatory region binding"/>
    <property type="evidence" value="ECO:0007669"/>
    <property type="project" value="TreeGrafter"/>
</dbReference>
<dbReference type="SMART" id="SM00354">
    <property type="entry name" value="HTH_LACI"/>
    <property type="match status" value="1"/>
</dbReference>
<dbReference type="CDD" id="cd06267">
    <property type="entry name" value="PBP1_LacI_sugar_binding-like"/>
    <property type="match status" value="1"/>
</dbReference>
<reference evidence="5" key="1">
    <citation type="journal article" date="2021" name="PeerJ">
        <title>Extensive microbial diversity within the chicken gut microbiome revealed by metagenomics and culture.</title>
        <authorList>
            <person name="Gilroy R."/>
            <person name="Ravi A."/>
            <person name="Getino M."/>
            <person name="Pursley I."/>
            <person name="Horton D.L."/>
            <person name="Alikhan N.F."/>
            <person name="Baker D."/>
            <person name="Gharbi K."/>
            <person name="Hall N."/>
            <person name="Watson M."/>
            <person name="Adriaenssens E.M."/>
            <person name="Foster-Nyarko E."/>
            <person name="Jarju S."/>
            <person name="Secka A."/>
            <person name="Antonio M."/>
            <person name="Oren A."/>
            <person name="Chaudhuri R.R."/>
            <person name="La Ragione R."/>
            <person name="Hildebrand F."/>
            <person name="Pallen M.J."/>
        </authorList>
    </citation>
    <scope>NUCLEOTIDE SEQUENCE</scope>
    <source>
        <strain evidence="5">USASDec5-558</strain>
    </source>
</reference>
<dbReference type="Pfam" id="PF13377">
    <property type="entry name" value="Peripla_BP_3"/>
    <property type="match status" value="1"/>
</dbReference>
<evidence type="ECO:0000256" key="1">
    <source>
        <dbReference type="ARBA" id="ARBA00023015"/>
    </source>
</evidence>
<keyword evidence="3" id="KW-0804">Transcription</keyword>
<dbReference type="InterPro" id="IPR046335">
    <property type="entry name" value="LacI/GalR-like_sensor"/>
</dbReference>
<dbReference type="PANTHER" id="PTHR30146:SF109">
    <property type="entry name" value="HTH-TYPE TRANSCRIPTIONAL REGULATOR GALS"/>
    <property type="match status" value="1"/>
</dbReference>
<dbReference type="Pfam" id="PF00356">
    <property type="entry name" value="LacI"/>
    <property type="match status" value="1"/>
</dbReference>
<evidence type="ECO:0000259" key="4">
    <source>
        <dbReference type="PROSITE" id="PS50932"/>
    </source>
</evidence>
<dbReference type="GO" id="GO:0003700">
    <property type="term" value="F:DNA-binding transcription factor activity"/>
    <property type="evidence" value="ECO:0007669"/>
    <property type="project" value="TreeGrafter"/>
</dbReference>
<dbReference type="AlphaFoldDB" id="A0A9D2B1C8"/>
<gene>
    <name evidence="5" type="ORF">H9850_08710</name>
</gene>
<keyword evidence="1" id="KW-0805">Transcription regulation</keyword>
<feature type="domain" description="HTH lacI-type" evidence="4">
    <location>
        <begin position="4"/>
        <end position="57"/>
    </location>
</feature>
<dbReference type="EMBL" id="DXEV01000170">
    <property type="protein sequence ID" value="HIX57535.1"/>
    <property type="molecule type" value="Genomic_DNA"/>
</dbReference>
<dbReference type="PROSITE" id="PS50932">
    <property type="entry name" value="HTH_LACI_2"/>
    <property type="match status" value="1"/>
</dbReference>
<dbReference type="Gene3D" id="1.10.260.40">
    <property type="entry name" value="lambda repressor-like DNA-binding domains"/>
    <property type="match status" value="1"/>
</dbReference>
<evidence type="ECO:0000313" key="6">
    <source>
        <dbReference type="Proteomes" id="UP000886829"/>
    </source>
</evidence>
<dbReference type="InterPro" id="IPR028082">
    <property type="entry name" value="Peripla_BP_I"/>
</dbReference>
<evidence type="ECO:0000256" key="2">
    <source>
        <dbReference type="ARBA" id="ARBA00023125"/>
    </source>
</evidence>
<dbReference type="PANTHER" id="PTHR30146">
    <property type="entry name" value="LACI-RELATED TRANSCRIPTIONAL REPRESSOR"/>
    <property type="match status" value="1"/>
</dbReference>
<evidence type="ECO:0000256" key="3">
    <source>
        <dbReference type="ARBA" id="ARBA00023163"/>
    </source>
</evidence>
<dbReference type="Gene3D" id="3.40.50.2300">
    <property type="match status" value="2"/>
</dbReference>
<sequence>MAESLAAIARKLNVAPSTISRALSNPELVAPKTREKILNYVQEIGYQPNLAARSLRRKRTNLVGIVVNDLSDSLIAQSASIMQDLAFERGFFPVLLATRDDPQKEKEALAQLKIINSCGLVIMPTCQSAATLNSLNIPIVELDRCSGCNCYDEFRMDDQAAMQMACSHLVSLGCQHIAVLFGNVDLVTSFRSRFQALQSCAPQAHYSHFFTQAISAHEIAASARTLTHALLRPTADNLAATQNILLPSSSNLDLSSLPPLDGIICTNHSLATGVVQGFFDHKQPLNQNIKLLTFDHPDWLQVLPQKIASLTNPLEQAAQQAMERLLDRIEGRYISNVEARLLRPVLHPAEN</sequence>
<proteinExistence type="predicted"/>
<keyword evidence="2" id="KW-0238">DNA-binding</keyword>
<name>A0A9D2B1C8_9GAMM</name>
<dbReference type="CDD" id="cd01392">
    <property type="entry name" value="HTH_LacI"/>
    <property type="match status" value="1"/>
</dbReference>
<comment type="caution">
    <text evidence="5">The sequence shown here is derived from an EMBL/GenBank/DDBJ whole genome shotgun (WGS) entry which is preliminary data.</text>
</comment>
<reference evidence="5" key="2">
    <citation type="submission" date="2021-04" db="EMBL/GenBank/DDBJ databases">
        <authorList>
            <person name="Gilroy R."/>
        </authorList>
    </citation>
    <scope>NUCLEOTIDE SEQUENCE</scope>
    <source>
        <strain evidence="5">USASDec5-558</strain>
    </source>
</reference>
<dbReference type="Proteomes" id="UP000886829">
    <property type="component" value="Unassembled WGS sequence"/>
</dbReference>
<accession>A0A9D2B1C8</accession>
<dbReference type="SUPFAM" id="SSF53822">
    <property type="entry name" value="Periplasmic binding protein-like I"/>
    <property type="match status" value="1"/>
</dbReference>